<evidence type="ECO:0000313" key="1">
    <source>
        <dbReference type="EMBL" id="EFZ15974.1"/>
    </source>
</evidence>
<name>E9ITX8_SOLIN</name>
<reference evidence="1" key="1">
    <citation type="journal article" date="2011" name="Proc. Natl. Acad. Sci. U.S.A.">
        <title>The genome of the fire ant Solenopsis invicta.</title>
        <authorList>
            <person name="Wurm Y."/>
            <person name="Wang J."/>
            <person name="Riba-Grognuz O."/>
            <person name="Corona M."/>
            <person name="Nygaard S."/>
            <person name="Hunt B.G."/>
            <person name="Ingram K.K."/>
            <person name="Falquet L."/>
            <person name="Nipitwattanaphon M."/>
            <person name="Gotzek D."/>
            <person name="Dijkstra M.B."/>
            <person name="Oettler J."/>
            <person name="Comtesse F."/>
            <person name="Shih C.J."/>
            <person name="Wu W.J."/>
            <person name="Yang C.C."/>
            <person name="Thomas J."/>
            <person name="Beaudoing E."/>
            <person name="Pradervand S."/>
            <person name="Flegel V."/>
            <person name="Cook E.D."/>
            <person name="Fabbretti R."/>
            <person name="Stockinger H."/>
            <person name="Long L."/>
            <person name="Farmerie W.G."/>
            <person name="Oakey J."/>
            <person name="Boomsma J.J."/>
            <person name="Pamilo P."/>
            <person name="Yi S.V."/>
            <person name="Heinze J."/>
            <person name="Goodisman M.A."/>
            <person name="Farinelli L."/>
            <person name="Harshman K."/>
            <person name="Hulo N."/>
            <person name="Cerutti L."/>
            <person name="Xenarios I."/>
            <person name="Shoemaker D."/>
            <person name="Keller L."/>
        </authorList>
    </citation>
    <scope>NUCLEOTIDE SEQUENCE [LARGE SCALE GENOMIC DNA]</scope>
</reference>
<sequence length="60" mass="7465">MFSYNAWRTLEFTLISIQVFNRCRVGEIERISIDDYKHQESINEQIQIYMDPYRLKLERY</sequence>
<gene>
    <name evidence="1" type="ORF">SINV_01408</name>
</gene>
<dbReference type="EMBL" id="GL765745">
    <property type="protein sequence ID" value="EFZ15974.1"/>
    <property type="molecule type" value="Genomic_DNA"/>
</dbReference>
<proteinExistence type="predicted"/>
<organism>
    <name type="scientific">Solenopsis invicta</name>
    <name type="common">Red imported fire ant</name>
    <name type="synonym">Solenopsis wagneri</name>
    <dbReference type="NCBI Taxonomy" id="13686"/>
    <lineage>
        <taxon>Eukaryota</taxon>
        <taxon>Metazoa</taxon>
        <taxon>Ecdysozoa</taxon>
        <taxon>Arthropoda</taxon>
        <taxon>Hexapoda</taxon>
        <taxon>Insecta</taxon>
        <taxon>Pterygota</taxon>
        <taxon>Neoptera</taxon>
        <taxon>Endopterygota</taxon>
        <taxon>Hymenoptera</taxon>
        <taxon>Apocrita</taxon>
        <taxon>Aculeata</taxon>
        <taxon>Formicoidea</taxon>
        <taxon>Formicidae</taxon>
        <taxon>Myrmicinae</taxon>
        <taxon>Solenopsis</taxon>
    </lineage>
</organism>
<feature type="non-terminal residue" evidence="1">
    <location>
        <position position="60"/>
    </location>
</feature>
<dbReference type="AlphaFoldDB" id="E9ITX8"/>
<dbReference type="HOGENOM" id="CLU_2948664_0_0_1"/>
<accession>E9ITX8</accession>
<protein>
    <submittedName>
        <fullName evidence="1">Uncharacterized protein</fullName>
    </submittedName>
</protein>